<dbReference type="OrthoDB" id="69496at2759"/>
<dbReference type="PRINTS" id="PR01797">
    <property type="entry name" value="SAPOSIN"/>
</dbReference>
<dbReference type="PROSITE" id="PS50015">
    <property type="entry name" value="SAP_B"/>
    <property type="match status" value="1"/>
</dbReference>
<name>A0A9W9P175_PENCI</name>
<dbReference type="GO" id="GO:0016020">
    <property type="term" value="C:membrane"/>
    <property type="evidence" value="ECO:0007669"/>
    <property type="project" value="GOC"/>
</dbReference>
<dbReference type="EMBL" id="JAPQKT010000004">
    <property type="protein sequence ID" value="KAJ5233205.1"/>
    <property type="molecule type" value="Genomic_DNA"/>
</dbReference>
<dbReference type="InterPro" id="IPR008373">
    <property type="entry name" value="Saposin"/>
</dbReference>
<evidence type="ECO:0000313" key="6">
    <source>
        <dbReference type="Proteomes" id="UP001147733"/>
    </source>
</evidence>
<evidence type="ECO:0000256" key="2">
    <source>
        <dbReference type="ARBA" id="ARBA00023180"/>
    </source>
</evidence>
<evidence type="ECO:0000313" key="5">
    <source>
        <dbReference type="EMBL" id="KAJ5233205.1"/>
    </source>
</evidence>
<accession>A0A9W9P175</accession>
<keyword evidence="1" id="KW-1015">Disulfide bond</keyword>
<feature type="domain" description="Saposin B-type" evidence="4">
    <location>
        <begin position="38"/>
        <end position="115"/>
    </location>
</feature>
<keyword evidence="3" id="KW-0732">Signal</keyword>
<evidence type="ECO:0000259" key="4">
    <source>
        <dbReference type="PROSITE" id="PS50015"/>
    </source>
</evidence>
<dbReference type="Gene3D" id="1.10.225.10">
    <property type="entry name" value="Saposin-like"/>
    <property type="match status" value="1"/>
</dbReference>
<feature type="signal peptide" evidence="3">
    <location>
        <begin position="1"/>
        <end position="18"/>
    </location>
</feature>
<evidence type="ECO:0000256" key="1">
    <source>
        <dbReference type="ARBA" id="ARBA00023157"/>
    </source>
</evidence>
<gene>
    <name evidence="5" type="ORF">N7469_004971</name>
</gene>
<reference evidence="5" key="2">
    <citation type="journal article" date="2023" name="IMA Fungus">
        <title>Comparative genomic study of the Penicillium genus elucidates a diverse pangenome and 15 lateral gene transfer events.</title>
        <authorList>
            <person name="Petersen C."/>
            <person name="Sorensen T."/>
            <person name="Nielsen M.R."/>
            <person name="Sondergaard T.E."/>
            <person name="Sorensen J.L."/>
            <person name="Fitzpatrick D.A."/>
            <person name="Frisvad J.C."/>
            <person name="Nielsen K.L."/>
        </authorList>
    </citation>
    <scope>NUCLEOTIDE SEQUENCE</scope>
    <source>
        <strain evidence="5">IBT 23319</strain>
    </source>
</reference>
<dbReference type="InterPro" id="IPR011001">
    <property type="entry name" value="Saposin-like"/>
</dbReference>
<dbReference type="AlphaFoldDB" id="A0A9W9P175"/>
<organism evidence="5 6">
    <name type="scientific">Penicillium citrinum</name>
    <dbReference type="NCBI Taxonomy" id="5077"/>
    <lineage>
        <taxon>Eukaryota</taxon>
        <taxon>Fungi</taxon>
        <taxon>Dikarya</taxon>
        <taxon>Ascomycota</taxon>
        <taxon>Pezizomycotina</taxon>
        <taxon>Eurotiomycetes</taxon>
        <taxon>Eurotiomycetidae</taxon>
        <taxon>Eurotiales</taxon>
        <taxon>Aspergillaceae</taxon>
        <taxon>Penicillium</taxon>
    </lineage>
</organism>
<dbReference type="Pfam" id="PF03489">
    <property type="entry name" value="SapB_2"/>
    <property type="match status" value="1"/>
</dbReference>
<sequence>MKNFLPLMLLAMAAASSGTPSQLTPEGTSEADVNAVIGHVKCEACVDSIKFVKSGFESNGTESAVGDKVLEMCSKVSPELAAPCRSVSAKIGPQIYDLLVGNIDPNTACVTSGMC</sequence>
<keyword evidence="6" id="KW-1185">Reference proteome</keyword>
<dbReference type="InterPro" id="IPR008138">
    <property type="entry name" value="SapB_2"/>
</dbReference>
<feature type="chain" id="PRO_5040909903" description="Saposin B-type domain-containing protein" evidence="3">
    <location>
        <begin position="19"/>
        <end position="115"/>
    </location>
</feature>
<keyword evidence="2" id="KW-0325">Glycoprotein</keyword>
<dbReference type="SUPFAM" id="SSF47862">
    <property type="entry name" value="Saposin"/>
    <property type="match status" value="1"/>
</dbReference>
<comment type="caution">
    <text evidence="5">The sequence shown here is derived from an EMBL/GenBank/DDBJ whole genome shotgun (WGS) entry which is preliminary data.</text>
</comment>
<reference evidence="5" key="1">
    <citation type="submission" date="2022-11" db="EMBL/GenBank/DDBJ databases">
        <authorList>
            <person name="Petersen C."/>
        </authorList>
    </citation>
    <scope>NUCLEOTIDE SEQUENCE</scope>
    <source>
        <strain evidence="5">IBT 23319</strain>
    </source>
</reference>
<dbReference type="GO" id="GO:0006665">
    <property type="term" value="P:sphingolipid metabolic process"/>
    <property type="evidence" value="ECO:0007669"/>
    <property type="project" value="InterPro"/>
</dbReference>
<protein>
    <recommendedName>
        <fullName evidence="4">Saposin B-type domain-containing protein</fullName>
    </recommendedName>
</protein>
<dbReference type="SMART" id="SM00741">
    <property type="entry name" value="SapB"/>
    <property type="match status" value="1"/>
</dbReference>
<dbReference type="InterPro" id="IPR008139">
    <property type="entry name" value="SaposinB_dom"/>
</dbReference>
<dbReference type="Proteomes" id="UP001147733">
    <property type="component" value="Unassembled WGS sequence"/>
</dbReference>
<dbReference type="GeneID" id="81383058"/>
<dbReference type="RefSeq" id="XP_056500705.1">
    <property type="nucleotide sequence ID" value="XM_056643891.1"/>
</dbReference>
<proteinExistence type="predicted"/>
<evidence type="ECO:0000256" key="3">
    <source>
        <dbReference type="SAM" id="SignalP"/>
    </source>
</evidence>